<dbReference type="EMBL" id="KN837166">
    <property type="protein sequence ID" value="KIJ37803.1"/>
    <property type="molecule type" value="Genomic_DNA"/>
</dbReference>
<dbReference type="OrthoDB" id="3221862at2759"/>
<dbReference type="Proteomes" id="UP000054279">
    <property type="component" value="Unassembled WGS sequence"/>
</dbReference>
<evidence type="ECO:0000313" key="2">
    <source>
        <dbReference type="EMBL" id="KIJ37803.1"/>
    </source>
</evidence>
<feature type="non-terminal residue" evidence="2">
    <location>
        <position position="52"/>
    </location>
</feature>
<organism evidence="2 3">
    <name type="scientific">Sphaerobolus stellatus (strain SS14)</name>
    <dbReference type="NCBI Taxonomy" id="990650"/>
    <lineage>
        <taxon>Eukaryota</taxon>
        <taxon>Fungi</taxon>
        <taxon>Dikarya</taxon>
        <taxon>Basidiomycota</taxon>
        <taxon>Agaricomycotina</taxon>
        <taxon>Agaricomycetes</taxon>
        <taxon>Phallomycetidae</taxon>
        <taxon>Geastrales</taxon>
        <taxon>Sphaerobolaceae</taxon>
        <taxon>Sphaerobolus</taxon>
    </lineage>
</organism>
<keyword evidence="3" id="KW-1185">Reference proteome</keyword>
<dbReference type="Pfam" id="PF20209">
    <property type="entry name" value="DUF6570"/>
    <property type="match status" value="1"/>
</dbReference>
<proteinExistence type="predicted"/>
<dbReference type="InterPro" id="IPR046700">
    <property type="entry name" value="DUF6570"/>
</dbReference>
<dbReference type="AlphaFoldDB" id="A0A0C9U4D5"/>
<protein>
    <submittedName>
        <fullName evidence="2">Unplaced genomic scaffold SPHSTscaffold_91, whole genome shotgun sequence</fullName>
    </submittedName>
</protein>
<sequence length="52" mass="6112">ILAFVYTEPLPPTKEDLKRTSFIVRRYKVTAALSWLKLNHSDYTNIEISEEN</sequence>
<evidence type="ECO:0000313" key="3">
    <source>
        <dbReference type="Proteomes" id="UP000054279"/>
    </source>
</evidence>
<reference evidence="2 3" key="1">
    <citation type="submission" date="2014-06" db="EMBL/GenBank/DDBJ databases">
        <title>Evolutionary Origins and Diversification of the Mycorrhizal Mutualists.</title>
        <authorList>
            <consortium name="DOE Joint Genome Institute"/>
            <consortium name="Mycorrhizal Genomics Consortium"/>
            <person name="Kohler A."/>
            <person name="Kuo A."/>
            <person name="Nagy L.G."/>
            <person name="Floudas D."/>
            <person name="Copeland A."/>
            <person name="Barry K.W."/>
            <person name="Cichocki N."/>
            <person name="Veneault-Fourrey C."/>
            <person name="LaButti K."/>
            <person name="Lindquist E.A."/>
            <person name="Lipzen A."/>
            <person name="Lundell T."/>
            <person name="Morin E."/>
            <person name="Murat C."/>
            <person name="Riley R."/>
            <person name="Ohm R."/>
            <person name="Sun H."/>
            <person name="Tunlid A."/>
            <person name="Henrissat B."/>
            <person name="Grigoriev I.V."/>
            <person name="Hibbett D.S."/>
            <person name="Martin F."/>
        </authorList>
    </citation>
    <scope>NUCLEOTIDE SEQUENCE [LARGE SCALE GENOMIC DNA]</scope>
    <source>
        <strain evidence="2 3">SS14</strain>
    </source>
</reference>
<name>A0A0C9U4D5_SPHS4</name>
<dbReference type="HOGENOM" id="CLU_3093258_0_0_1"/>
<gene>
    <name evidence="2" type="ORF">M422DRAFT_85730</name>
</gene>
<feature type="domain" description="DUF6570" evidence="1">
    <location>
        <begin position="2"/>
        <end position="52"/>
    </location>
</feature>
<evidence type="ECO:0000259" key="1">
    <source>
        <dbReference type="Pfam" id="PF20209"/>
    </source>
</evidence>
<accession>A0A0C9U4D5</accession>
<feature type="non-terminal residue" evidence="2">
    <location>
        <position position="1"/>
    </location>
</feature>